<feature type="compositionally biased region" description="Low complexity" evidence="2">
    <location>
        <begin position="61"/>
        <end position="73"/>
    </location>
</feature>
<gene>
    <name evidence="4" type="ORF">AMSG_04230</name>
</gene>
<dbReference type="EMBL" id="GL349449">
    <property type="protein sequence ID" value="KNC47995.1"/>
    <property type="molecule type" value="Genomic_DNA"/>
</dbReference>
<dbReference type="OMA" id="YFVIMEN"/>
<dbReference type="PANTHER" id="PTHR23086">
    <property type="entry name" value="PHOSPHATIDYLINOSITOL-4-PHOSPHATE 5-KINASE"/>
    <property type="match status" value="1"/>
</dbReference>
<dbReference type="InterPro" id="IPR002498">
    <property type="entry name" value="PInositol-4-P-4/5-kinase_core"/>
</dbReference>
<feature type="compositionally biased region" description="Low complexity" evidence="2">
    <location>
        <begin position="691"/>
        <end position="707"/>
    </location>
</feature>
<dbReference type="CDD" id="cd17303">
    <property type="entry name" value="PIPKc_PIP5K_yeast_like"/>
    <property type="match status" value="1"/>
</dbReference>
<protein>
    <submittedName>
        <fullName evidence="4">Serine/threonine protein kinase</fullName>
    </submittedName>
</protein>
<keyword evidence="1 4" id="KW-0418">Kinase</keyword>
<dbReference type="GeneID" id="25563783"/>
<feature type="compositionally biased region" description="Low complexity" evidence="2">
    <location>
        <begin position="23"/>
        <end position="49"/>
    </location>
</feature>
<dbReference type="AlphaFoldDB" id="A0A0L0D705"/>
<sequence length="707" mass="76406">MTSSVFRCRPRAGAVAGGGAGASAGVNSSGSGSSNTSCSSSADSVSTSDAGEESDGRSEATTSSMCTTSTSVSMARRGRGESASEPKLNVGTRVDGSSHELVYIMILGIRTVVSRAATVVVRNGGVVEEPTAASSKLVHRWNFLHDGTERTPAHKHSDFKFQDYAPVTFRAIRSLFLDEDVYLMSLTDDYVLTELSSPGKSGAYLYFSNDLRFVIKTITLTEAKLLRSILYEYYLYLKENPNTLLSKFYGLHRVKPHKGKKTYFVIMENVFPPDLDIHRKYDLKGSTWGRTVGAAKVDKESSTLKDLDFLSRKASLLLGPHKRAAFLDQVRRDVEYLTSIGVMDYSLLVGVHDLNISNSQFLRATNLSVVKPIAPELASRDDIVNANLRKKYRRQAKQALVKRPVALTPLAQAGEPTTHLVASSIKVSLFAADQGGFASTGTENEPLNEVYFLGIIDFLQKYNAKKKLENRYKSLRFDKDTISAVPPDQYARRFFEFIEANTGVPDDYFAHSTDVHFPAGFTIDEATDSVVRLDAAGKVIARGNFPLYLSPFDTNRLYGKGATGDDDAFDPNHPTHLALSLATVTDTATDGEYLGAGMASMAVSGTGGPADDFITIDDTHDADADDDGSSKPRTSSANKRSDDATSCGPVTDTRDGGSTSEGVSSAALDPSADGHTAATDDDDDDDDDDISITTTSSSYYTSTSDDD</sequence>
<dbReference type="PANTHER" id="PTHR23086:SF8">
    <property type="entry name" value="PHOSPHATIDYLINOSITOL 5-PHOSPHATE 4-KINASE, ISOFORM A"/>
    <property type="match status" value="1"/>
</dbReference>
<accession>A0A0L0D705</accession>
<evidence type="ECO:0000256" key="2">
    <source>
        <dbReference type="SAM" id="MobiDB-lite"/>
    </source>
</evidence>
<dbReference type="STRING" id="461836.A0A0L0D705"/>
<reference evidence="4 5" key="1">
    <citation type="submission" date="2010-05" db="EMBL/GenBank/DDBJ databases">
        <title>The Genome Sequence of Thecamonas trahens ATCC 50062.</title>
        <authorList>
            <consortium name="The Broad Institute Genome Sequencing Platform"/>
            <person name="Russ C."/>
            <person name="Cuomo C."/>
            <person name="Shea T."/>
            <person name="Young S.K."/>
            <person name="Zeng Q."/>
            <person name="Koehrsen M."/>
            <person name="Haas B."/>
            <person name="Borodovsky M."/>
            <person name="Guigo R."/>
            <person name="Alvarado L."/>
            <person name="Berlin A."/>
            <person name="Bochicchio J."/>
            <person name="Borenstein D."/>
            <person name="Chapman S."/>
            <person name="Chen Z."/>
            <person name="Freedman E."/>
            <person name="Gellesch M."/>
            <person name="Goldberg J."/>
            <person name="Griggs A."/>
            <person name="Gujja S."/>
            <person name="Heilman E."/>
            <person name="Heiman D."/>
            <person name="Hepburn T."/>
            <person name="Howarth C."/>
            <person name="Jen D."/>
            <person name="Larson L."/>
            <person name="Mehta T."/>
            <person name="Park D."/>
            <person name="Pearson M."/>
            <person name="Roberts A."/>
            <person name="Saif S."/>
            <person name="Shenoy N."/>
            <person name="Sisk P."/>
            <person name="Stolte C."/>
            <person name="Sykes S."/>
            <person name="Thomson T."/>
            <person name="Walk T."/>
            <person name="White J."/>
            <person name="Yandava C."/>
            <person name="Burger G."/>
            <person name="Gray M.W."/>
            <person name="Holland P.W.H."/>
            <person name="King N."/>
            <person name="Lang F.B.F."/>
            <person name="Roger A.J."/>
            <person name="Ruiz-Trillo I."/>
            <person name="Lander E."/>
            <person name="Nusbaum C."/>
        </authorList>
    </citation>
    <scope>NUCLEOTIDE SEQUENCE [LARGE SCALE GENOMIC DNA]</scope>
    <source>
        <strain evidence="4 5">ATCC 50062</strain>
    </source>
</reference>
<dbReference type="Proteomes" id="UP000054408">
    <property type="component" value="Unassembled WGS sequence"/>
</dbReference>
<organism evidence="4 5">
    <name type="scientific">Thecamonas trahens ATCC 50062</name>
    <dbReference type="NCBI Taxonomy" id="461836"/>
    <lineage>
        <taxon>Eukaryota</taxon>
        <taxon>Apusozoa</taxon>
        <taxon>Apusomonadida</taxon>
        <taxon>Apusomonadidae</taxon>
        <taxon>Thecamonas</taxon>
    </lineage>
</organism>
<proteinExistence type="predicted"/>
<dbReference type="InterPro" id="IPR027483">
    <property type="entry name" value="PInositol-4-P-4/5-kinase_C_sf"/>
</dbReference>
<dbReference type="InterPro" id="IPR023610">
    <property type="entry name" value="PInositol-4/5-P-5/4-kinase"/>
</dbReference>
<feature type="compositionally biased region" description="Acidic residues" evidence="2">
    <location>
        <begin position="679"/>
        <end position="690"/>
    </location>
</feature>
<keyword evidence="4" id="KW-0723">Serine/threonine-protein kinase</keyword>
<dbReference type="GO" id="GO:0005524">
    <property type="term" value="F:ATP binding"/>
    <property type="evidence" value="ECO:0007669"/>
    <property type="project" value="UniProtKB-UniRule"/>
</dbReference>
<keyword evidence="5" id="KW-1185">Reference proteome</keyword>
<dbReference type="eggNOG" id="KOG0229">
    <property type="taxonomic scope" value="Eukaryota"/>
</dbReference>
<dbReference type="Gene3D" id="3.30.800.10">
    <property type="entry name" value="Phosphatidylinositol Phosphate Kinase II Beta"/>
    <property type="match status" value="1"/>
</dbReference>
<dbReference type="RefSeq" id="XP_013759012.1">
    <property type="nucleotide sequence ID" value="XM_013903558.1"/>
</dbReference>
<keyword evidence="1" id="KW-0067">ATP-binding</keyword>
<dbReference type="Pfam" id="PF01504">
    <property type="entry name" value="PIP5K"/>
    <property type="match status" value="1"/>
</dbReference>
<keyword evidence="1" id="KW-0808">Transferase</keyword>
<dbReference type="GO" id="GO:0004674">
    <property type="term" value="F:protein serine/threonine kinase activity"/>
    <property type="evidence" value="ECO:0007669"/>
    <property type="project" value="UniProtKB-KW"/>
</dbReference>
<feature type="region of interest" description="Disordered" evidence="2">
    <location>
        <begin position="612"/>
        <end position="707"/>
    </location>
</feature>
<keyword evidence="1" id="KW-0547">Nucleotide-binding</keyword>
<name>A0A0L0D705_THETB</name>
<dbReference type="SUPFAM" id="SSF56104">
    <property type="entry name" value="SAICAR synthase-like"/>
    <property type="match status" value="1"/>
</dbReference>
<evidence type="ECO:0000313" key="4">
    <source>
        <dbReference type="EMBL" id="KNC47995.1"/>
    </source>
</evidence>
<dbReference type="SMART" id="SM00330">
    <property type="entry name" value="PIPKc"/>
    <property type="match status" value="1"/>
</dbReference>
<dbReference type="PROSITE" id="PS51455">
    <property type="entry name" value="PIPK"/>
    <property type="match status" value="1"/>
</dbReference>
<evidence type="ECO:0000256" key="1">
    <source>
        <dbReference type="PROSITE-ProRule" id="PRU00781"/>
    </source>
</evidence>
<dbReference type="GO" id="GO:0046854">
    <property type="term" value="P:phosphatidylinositol phosphate biosynthetic process"/>
    <property type="evidence" value="ECO:0007669"/>
    <property type="project" value="TreeGrafter"/>
</dbReference>
<evidence type="ECO:0000259" key="3">
    <source>
        <dbReference type="PROSITE" id="PS51455"/>
    </source>
</evidence>
<evidence type="ECO:0000313" key="5">
    <source>
        <dbReference type="Proteomes" id="UP000054408"/>
    </source>
</evidence>
<dbReference type="OrthoDB" id="20783at2759"/>
<dbReference type="InterPro" id="IPR027484">
    <property type="entry name" value="PInositol-4-P-5-kinase_N"/>
</dbReference>
<feature type="region of interest" description="Disordered" evidence="2">
    <location>
        <begin position="1"/>
        <end position="91"/>
    </location>
</feature>
<feature type="domain" description="PIPK" evidence="3">
    <location>
        <begin position="95"/>
        <end position="502"/>
    </location>
</feature>
<dbReference type="Gene3D" id="3.30.810.10">
    <property type="entry name" value="2-Layer Sandwich"/>
    <property type="match status" value="1"/>
</dbReference>
<dbReference type="GO" id="GO:0005886">
    <property type="term" value="C:plasma membrane"/>
    <property type="evidence" value="ECO:0007669"/>
    <property type="project" value="TreeGrafter"/>
</dbReference>
<dbReference type="GO" id="GO:0016308">
    <property type="term" value="F:1-phosphatidylinositol-4-phosphate 5-kinase activity"/>
    <property type="evidence" value="ECO:0007669"/>
    <property type="project" value="TreeGrafter"/>
</dbReference>